<dbReference type="OrthoDB" id="6428778at2759"/>
<keyword evidence="2" id="KW-0812">Transmembrane</keyword>
<keyword evidence="3" id="KW-0732">Signal</keyword>
<protein>
    <submittedName>
        <fullName evidence="4">Uncharacterized protein</fullName>
    </submittedName>
</protein>
<keyword evidence="2" id="KW-0472">Membrane</keyword>
<accession>A0A8X6TN42</accession>
<evidence type="ECO:0000256" key="3">
    <source>
        <dbReference type="SAM" id="SignalP"/>
    </source>
</evidence>
<proteinExistence type="predicted"/>
<name>A0A8X6TN42_NEPPI</name>
<feature type="transmembrane region" description="Helical" evidence="2">
    <location>
        <begin position="75"/>
        <end position="96"/>
    </location>
</feature>
<feature type="region of interest" description="Disordered" evidence="1">
    <location>
        <begin position="133"/>
        <end position="204"/>
    </location>
</feature>
<sequence>MAHFYMLLYILFHSIIHYCQGGSDLSMNHETFVSGKFRNLLSDVKHSNRTHNNTKATKVTPSSMKDDDSVVGTEAAVLFIVVIVVLSVIGMVIYFIRKFDQLNRSIPTYRYSSLKTEINGYGPDDKNESQALVNVSTEEEDDYDEEEQDLEVSPPTLLVRSQTVMPNKSVNSSVPVVQDGKMISTTSLPKSGESSVDSDDELLQ</sequence>
<comment type="caution">
    <text evidence="4">The sequence shown here is derived from an EMBL/GenBank/DDBJ whole genome shotgun (WGS) entry which is preliminary data.</text>
</comment>
<feature type="compositionally biased region" description="Polar residues" evidence="1">
    <location>
        <begin position="183"/>
        <end position="195"/>
    </location>
</feature>
<feature type="chain" id="PRO_5036465623" evidence="3">
    <location>
        <begin position="22"/>
        <end position="204"/>
    </location>
</feature>
<evidence type="ECO:0000256" key="1">
    <source>
        <dbReference type="SAM" id="MobiDB-lite"/>
    </source>
</evidence>
<evidence type="ECO:0000313" key="5">
    <source>
        <dbReference type="Proteomes" id="UP000887013"/>
    </source>
</evidence>
<evidence type="ECO:0000313" key="4">
    <source>
        <dbReference type="EMBL" id="GFT28581.1"/>
    </source>
</evidence>
<evidence type="ECO:0000256" key="2">
    <source>
        <dbReference type="SAM" id="Phobius"/>
    </source>
</evidence>
<feature type="signal peptide" evidence="3">
    <location>
        <begin position="1"/>
        <end position="21"/>
    </location>
</feature>
<feature type="compositionally biased region" description="Acidic residues" evidence="1">
    <location>
        <begin position="137"/>
        <end position="150"/>
    </location>
</feature>
<dbReference type="EMBL" id="BMAW01060889">
    <property type="protein sequence ID" value="GFT28581.1"/>
    <property type="molecule type" value="Genomic_DNA"/>
</dbReference>
<reference evidence="4" key="1">
    <citation type="submission" date="2020-08" db="EMBL/GenBank/DDBJ databases">
        <title>Multicomponent nature underlies the extraordinary mechanical properties of spider dragline silk.</title>
        <authorList>
            <person name="Kono N."/>
            <person name="Nakamura H."/>
            <person name="Mori M."/>
            <person name="Yoshida Y."/>
            <person name="Ohtoshi R."/>
            <person name="Malay A.D."/>
            <person name="Moran D.A.P."/>
            <person name="Tomita M."/>
            <person name="Numata K."/>
            <person name="Arakawa K."/>
        </authorList>
    </citation>
    <scope>NUCLEOTIDE SEQUENCE</scope>
</reference>
<dbReference type="Proteomes" id="UP000887013">
    <property type="component" value="Unassembled WGS sequence"/>
</dbReference>
<keyword evidence="2" id="KW-1133">Transmembrane helix</keyword>
<keyword evidence="5" id="KW-1185">Reference proteome</keyword>
<organism evidence="4 5">
    <name type="scientific">Nephila pilipes</name>
    <name type="common">Giant wood spider</name>
    <name type="synonym">Nephila maculata</name>
    <dbReference type="NCBI Taxonomy" id="299642"/>
    <lineage>
        <taxon>Eukaryota</taxon>
        <taxon>Metazoa</taxon>
        <taxon>Ecdysozoa</taxon>
        <taxon>Arthropoda</taxon>
        <taxon>Chelicerata</taxon>
        <taxon>Arachnida</taxon>
        <taxon>Araneae</taxon>
        <taxon>Araneomorphae</taxon>
        <taxon>Entelegynae</taxon>
        <taxon>Araneoidea</taxon>
        <taxon>Nephilidae</taxon>
        <taxon>Nephila</taxon>
    </lineage>
</organism>
<gene>
    <name evidence="4" type="primary">AVEN_42831_1</name>
    <name evidence="4" type="ORF">NPIL_701571</name>
</gene>
<dbReference type="AlphaFoldDB" id="A0A8X6TN42"/>
<feature type="compositionally biased region" description="Low complexity" evidence="1">
    <location>
        <begin position="164"/>
        <end position="177"/>
    </location>
</feature>